<proteinExistence type="predicted"/>
<evidence type="ECO:0000259" key="2">
    <source>
        <dbReference type="SMART" id="SM01259"/>
    </source>
</evidence>
<dbReference type="InterPro" id="IPR011499">
    <property type="entry name" value="Lipid_A_biosynth_N"/>
</dbReference>
<evidence type="ECO:0000313" key="4">
    <source>
        <dbReference type="Proteomes" id="UP000235733"/>
    </source>
</evidence>
<sequence length="80" mass="9481">MVLGFIGQFFFSMRFVVQWIASEKHKKSVVPLTFWIFSVLGSSLLLIYAIYRKDPVFILGQAPNLLIYFRNIWFIKHPKQ</sequence>
<feature type="transmembrane region" description="Helical" evidence="1">
    <location>
        <begin position="29"/>
        <end position="51"/>
    </location>
</feature>
<dbReference type="SMART" id="SM01259">
    <property type="entry name" value="LAB_N"/>
    <property type="match status" value="1"/>
</dbReference>
<dbReference type="GO" id="GO:0016020">
    <property type="term" value="C:membrane"/>
    <property type="evidence" value="ECO:0007669"/>
    <property type="project" value="GOC"/>
</dbReference>
<dbReference type="Pfam" id="PF07578">
    <property type="entry name" value="LAB_N"/>
    <property type="match status" value="1"/>
</dbReference>
<reference evidence="3 4" key="1">
    <citation type="submission" date="2017-09" db="EMBL/GenBank/DDBJ databases">
        <title>Bacterial strain isolated from the female urinary microbiota.</title>
        <authorList>
            <person name="Thomas-White K."/>
            <person name="Kumar N."/>
            <person name="Forster S."/>
            <person name="Putonti C."/>
            <person name="Lawley T."/>
            <person name="Wolfe A.J."/>
        </authorList>
    </citation>
    <scope>NUCLEOTIDE SEQUENCE [LARGE SCALE GENOMIC DNA]</scope>
    <source>
        <strain evidence="3 4">UMB0249</strain>
    </source>
</reference>
<dbReference type="Proteomes" id="UP000235733">
    <property type="component" value="Unassembled WGS sequence"/>
</dbReference>
<keyword evidence="1" id="KW-1133">Transmembrane helix</keyword>
<comment type="caution">
    <text evidence="3">The sequence shown here is derived from an EMBL/GenBank/DDBJ whole genome shotgun (WGS) entry which is preliminary data.</text>
</comment>
<dbReference type="GeneID" id="79809447"/>
<dbReference type="RefSeq" id="WP_032883423.1">
    <property type="nucleotide sequence ID" value="NZ_CP077147.1"/>
</dbReference>
<feature type="domain" description="Lipid A biosynthesis N-terminal" evidence="2">
    <location>
        <begin position="3"/>
        <end position="74"/>
    </location>
</feature>
<evidence type="ECO:0000313" key="3">
    <source>
        <dbReference type="EMBL" id="PMC71189.1"/>
    </source>
</evidence>
<gene>
    <name evidence="3" type="ORF">CJ209_01095</name>
</gene>
<dbReference type="GO" id="GO:0009245">
    <property type="term" value="P:lipid A biosynthetic process"/>
    <property type="evidence" value="ECO:0007669"/>
    <property type="project" value="InterPro"/>
</dbReference>
<dbReference type="AlphaFoldDB" id="A0A2N6TPG3"/>
<dbReference type="PIRSF" id="PIRSF028440">
    <property type="entry name" value="UCP_LAB_N"/>
    <property type="match status" value="1"/>
</dbReference>
<name>A0A2N6TPG3_FUSNU</name>
<keyword evidence="1" id="KW-0472">Membrane</keyword>
<accession>A0A2N6TPG3</accession>
<dbReference type="GO" id="GO:0008915">
    <property type="term" value="F:lipid-A-disaccharide synthase activity"/>
    <property type="evidence" value="ECO:0007669"/>
    <property type="project" value="InterPro"/>
</dbReference>
<dbReference type="InterPro" id="IPR014546">
    <property type="entry name" value="UCP028440_lipidA_biosyn"/>
</dbReference>
<evidence type="ECO:0000256" key="1">
    <source>
        <dbReference type="SAM" id="Phobius"/>
    </source>
</evidence>
<dbReference type="Gene3D" id="1.20.1280.290">
    <property type="match status" value="1"/>
</dbReference>
<dbReference type="EMBL" id="PNHC01000001">
    <property type="protein sequence ID" value="PMC71189.1"/>
    <property type="molecule type" value="Genomic_DNA"/>
</dbReference>
<keyword evidence="1" id="KW-0812">Transmembrane</keyword>
<organism evidence="3 4">
    <name type="scientific">Fusobacterium nucleatum</name>
    <dbReference type="NCBI Taxonomy" id="851"/>
    <lineage>
        <taxon>Bacteria</taxon>
        <taxon>Fusobacteriati</taxon>
        <taxon>Fusobacteriota</taxon>
        <taxon>Fusobacteriia</taxon>
        <taxon>Fusobacteriales</taxon>
        <taxon>Fusobacteriaceae</taxon>
        <taxon>Fusobacterium</taxon>
    </lineage>
</organism>
<protein>
    <recommendedName>
        <fullName evidence="2">Lipid A biosynthesis N-terminal domain-containing protein</fullName>
    </recommendedName>
</protein>